<evidence type="ECO:0000256" key="2">
    <source>
        <dbReference type="ARBA" id="ARBA00023125"/>
    </source>
</evidence>
<reference evidence="5 6" key="1">
    <citation type="submission" date="2018-03" db="EMBL/GenBank/DDBJ databases">
        <title>Genomic Encyclopedia of Archaeal and Bacterial Type Strains, Phase II (KMG-II): from individual species to whole genera.</title>
        <authorList>
            <person name="Goeker M."/>
        </authorList>
    </citation>
    <scope>NUCLEOTIDE SEQUENCE [LARGE SCALE GENOMIC DNA]</scope>
    <source>
        <strain evidence="5 6">DSM 100673</strain>
    </source>
</reference>
<dbReference type="SUPFAM" id="SSF46785">
    <property type="entry name" value="Winged helix' DNA-binding domain"/>
    <property type="match status" value="1"/>
</dbReference>
<evidence type="ECO:0000256" key="1">
    <source>
        <dbReference type="ARBA" id="ARBA00023015"/>
    </source>
</evidence>
<gene>
    <name evidence="5" type="ORF">CLV88_11030</name>
</gene>
<keyword evidence="1" id="KW-0805">Transcription regulation</keyword>
<dbReference type="AlphaFoldDB" id="A0A2P8F9Q9"/>
<dbReference type="Gene3D" id="3.40.1410.10">
    <property type="entry name" value="Chorismate lyase-like"/>
    <property type="match status" value="1"/>
</dbReference>
<evidence type="ECO:0000256" key="3">
    <source>
        <dbReference type="ARBA" id="ARBA00023163"/>
    </source>
</evidence>
<dbReference type="SMART" id="SM00345">
    <property type="entry name" value="HTH_GNTR"/>
    <property type="match status" value="1"/>
</dbReference>
<dbReference type="PANTHER" id="PTHR44846">
    <property type="entry name" value="MANNOSYL-D-GLYCERATE TRANSPORT/METABOLISM SYSTEM REPRESSOR MNGR-RELATED"/>
    <property type="match status" value="1"/>
</dbReference>
<comment type="caution">
    <text evidence="5">The sequence shown here is derived from an EMBL/GenBank/DDBJ whole genome shotgun (WGS) entry which is preliminary data.</text>
</comment>
<dbReference type="InterPro" id="IPR050679">
    <property type="entry name" value="Bact_HTH_transcr_reg"/>
</dbReference>
<dbReference type="PRINTS" id="PR00035">
    <property type="entry name" value="HTHGNTR"/>
</dbReference>
<dbReference type="EMBL" id="PYGJ01000010">
    <property type="protein sequence ID" value="PSL18453.1"/>
    <property type="molecule type" value="Genomic_DNA"/>
</dbReference>
<dbReference type="PROSITE" id="PS50949">
    <property type="entry name" value="HTH_GNTR"/>
    <property type="match status" value="1"/>
</dbReference>
<keyword evidence="6" id="KW-1185">Reference proteome</keyword>
<feature type="domain" description="HTH gntR-type" evidence="4">
    <location>
        <begin position="31"/>
        <end position="99"/>
    </location>
</feature>
<dbReference type="PANTHER" id="PTHR44846:SF1">
    <property type="entry name" value="MANNOSYL-D-GLYCERATE TRANSPORT_METABOLISM SYSTEM REPRESSOR MNGR-RELATED"/>
    <property type="match status" value="1"/>
</dbReference>
<dbReference type="Proteomes" id="UP000240418">
    <property type="component" value="Unassembled WGS sequence"/>
</dbReference>
<keyword evidence="2" id="KW-0238">DNA-binding</keyword>
<dbReference type="InterPro" id="IPR011663">
    <property type="entry name" value="UTRA"/>
</dbReference>
<dbReference type="InterPro" id="IPR036388">
    <property type="entry name" value="WH-like_DNA-bd_sf"/>
</dbReference>
<dbReference type="InterPro" id="IPR000524">
    <property type="entry name" value="Tscrpt_reg_HTH_GntR"/>
</dbReference>
<keyword evidence="3" id="KW-0804">Transcription</keyword>
<dbReference type="GO" id="GO:0045892">
    <property type="term" value="P:negative regulation of DNA-templated transcription"/>
    <property type="evidence" value="ECO:0007669"/>
    <property type="project" value="TreeGrafter"/>
</dbReference>
<organism evidence="5 6">
    <name type="scientific">Shimia abyssi</name>
    <dbReference type="NCBI Taxonomy" id="1662395"/>
    <lineage>
        <taxon>Bacteria</taxon>
        <taxon>Pseudomonadati</taxon>
        <taxon>Pseudomonadota</taxon>
        <taxon>Alphaproteobacteria</taxon>
        <taxon>Rhodobacterales</taxon>
        <taxon>Roseobacteraceae</taxon>
    </lineage>
</organism>
<dbReference type="GO" id="GO:0003677">
    <property type="term" value="F:DNA binding"/>
    <property type="evidence" value="ECO:0007669"/>
    <property type="project" value="UniProtKB-KW"/>
</dbReference>
<dbReference type="RefSeq" id="WP_423827739.1">
    <property type="nucleotide sequence ID" value="NZ_PYGJ01000010.1"/>
</dbReference>
<dbReference type="InterPro" id="IPR028978">
    <property type="entry name" value="Chorismate_lyase_/UTRA_dom_sf"/>
</dbReference>
<evidence type="ECO:0000313" key="5">
    <source>
        <dbReference type="EMBL" id="PSL18453.1"/>
    </source>
</evidence>
<dbReference type="InterPro" id="IPR036390">
    <property type="entry name" value="WH_DNA-bd_sf"/>
</dbReference>
<dbReference type="SUPFAM" id="SSF64288">
    <property type="entry name" value="Chorismate lyase-like"/>
    <property type="match status" value="1"/>
</dbReference>
<evidence type="ECO:0000259" key="4">
    <source>
        <dbReference type="PROSITE" id="PS50949"/>
    </source>
</evidence>
<dbReference type="Gene3D" id="1.10.10.10">
    <property type="entry name" value="Winged helix-like DNA-binding domain superfamily/Winged helix DNA-binding domain"/>
    <property type="match status" value="1"/>
</dbReference>
<protein>
    <submittedName>
        <fullName evidence="5">GntR family transcriptional regulator</fullName>
    </submittedName>
</protein>
<accession>A0A2P8F9Q9</accession>
<sequence length="264" mass="29541">MVVGYEVVGGEVVDVVDFLKPDGWLGRGVGGPRYVQLRHRLVEGIETGVLRPNSSLPPERELVEITGLSRVTVRKAIQELVRQGVIEQRQGSGSFVRDDVVRVEQSLSHLTSFTEEMRDRGMQARSTWLERGVFRPTFEEVQALGLAEGEQVSRICRLREAEKRPMALEYASLPYDILPNPVEVTTSLYDLLHKSGNHPVRAVQKISAINLEAEDAELLQVAEGTAGLRILRRSYLSSGRVIELTRSIFRGDAYDFVADLRLST</sequence>
<proteinExistence type="predicted"/>
<dbReference type="CDD" id="cd07377">
    <property type="entry name" value="WHTH_GntR"/>
    <property type="match status" value="1"/>
</dbReference>
<dbReference type="Pfam" id="PF07702">
    <property type="entry name" value="UTRA"/>
    <property type="match status" value="1"/>
</dbReference>
<evidence type="ECO:0000313" key="6">
    <source>
        <dbReference type="Proteomes" id="UP000240418"/>
    </source>
</evidence>
<dbReference type="GO" id="GO:0003700">
    <property type="term" value="F:DNA-binding transcription factor activity"/>
    <property type="evidence" value="ECO:0007669"/>
    <property type="project" value="InterPro"/>
</dbReference>
<name>A0A2P8F9Q9_9RHOB</name>
<dbReference type="Pfam" id="PF00392">
    <property type="entry name" value="GntR"/>
    <property type="match status" value="1"/>
</dbReference>
<dbReference type="SMART" id="SM00866">
    <property type="entry name" value="UTRA"/>
    <property type="match status" value="1"/>
</dbReference>